<accession>A0A9D1MF14</accession>
<evidence type="ECO:0000256" key="1">
    <source>
        <dbReference type="SAM" id="Phobius"/>
    </source>
</evidence>
<protein>
    <submittedName>
        <fullName evidence="2">Sporulation protein YunB</fullName>
    </submittedName>
</protein>
<feature type="transmembrane region" description="Helical" evidence="1">
    <location>
        <begin position="21"/>
        <end position="39"/>
    </location>
</feature>
<evidence type="ECO:0000313" key="3">
    <source>
        <dbReference type="Proteomes" id="UP000824081"/>
    </source>
</evidence>
<reference evidence="2" key="2">
    <citation type="journal article" date="2021" name="PeerJ">
        <title>Extensive microbial diversity within the chicken gut microbiome revealed by metagenomics and culture.</title>
        <authorList>
            <person name="Gilroy R."/>
            <person name="Ravi A."/>
            <person name="Getino M."/>
            <person name="Pursley I."/>
            <person name="Horton D.L."/>
            <person name="Alikhan N.F."/>
            <person name="Baker D."/>
            <person name="Gharbi K."/>
            <person name="Hall N."/>
            <person name="Watson M."/>
            <person name="Adriaenssens E.M."/>
            <person name="Foster-Nyarko E."/>
            <person name="Jarju S."/>
            <person name="Secka A."/>
            <person name="Antonio M."/>
            <person name="Oren A."/>
            <person name="Chaudhuri R.R."/>
            <person name="La Ragione R."/>
            <person name="Hildebrand F."/>
            <person name="Pallen M.J."/>
        </authorList>
    </citation>
    <scope>NUCLEOTIDE SEQUENCE</scope>
    <source>
        <strain evidence="2">11687</strain>
    </source>
</reference>
<reference evidence="2" key="1">
    <citation type="submission" date="2020-10" db="EMBL/GenBank/DDBJ databases">
        <authorList>
            <person name="Gilroy R."/>
        </authorList>
    </citation>
    <scope>NUCLEOTIDE SEQUENCE</scope>
    <source>
        <strain evidence="2">11687</strain>
    </source>
</reference>
<keyword evidence="1" id="KW-0472">Membrane</keyword>
<dbReference type="AlphaFoldDB" id="A0A9D1MF14"/>
<dbReference type="NCBIfam" id="TIGR02832">
    <property type="entry name" value="spo_yunB"/>
    <property type="match status" value="1"/>
</dbReference>
<evidence type="ECO:0000313" key="2">
    <source>
        <dbReference type="EMBL" id="HIU59064.1"/>
    </source>
</evidence>
<dbReference type="Proteomes" id="UP000824081">
    <property type="component" value="Unassembled WGS sequence"/>
</dbReference>
<gene>
    <name evidence="2" type="primary">yunB</name>
    <name evidence="2" type="ORF">IAC57_03075</name>
</gene>
<sequence>MKNYRGDPGIYYRKKRRRKKIAVLLLCACLFCLSAALYFQHNVTKVLISISEATMRAHTTVAINDAVYYTLSDGVRYEDLVTVERGETGDVTSISADSLKINKIARDAASISQSNLKNLSLNGIPVPLGALTGIEALAGLGPKIHILIIPVSSVTCEFSSEFESVGINQTKHSLYLNVIADISIVMPSRTENFAVTTDILVCECVLVGKVPDVYLQGDIFGNHLPLVPSGQVSP</sequence>
<proteinExistence type="predicted"/>
<dbReference type="Pfam" id="PF09560">
    <property type="entry name" value="Spore_YunB"/>
    <property type="match status" value="1"/>
</dbReference>
<comment type="caution">
    <text evidence="2">The sequence shown here is derived from an EMBL/GenBank/DDBJ whole genome shotgun (WGS) entry which is preliminary data.</text>
</comment>
<organism evidence="2 3">
    <name type="scientific">Candidatus Scatosoma pullistercoris</name>
    <dbReference type="NCBI Taxonomy" id="2840934"/>
    <lineage>
        <taxon>Bacteria</taxon>
        <taxon>Bacillati</taxon>
        <taxon>Bacillota</taxon>
        <taxon>Clostridia</taxon>
        <taxon>Candidatus Scatosoma</taxon>
    </lineage>
</organism>
<name>A0A9D1MF14_9FIRM</name>
<keyword evidence="1" id="KW-1133">Transmembrane helix</keyword>
<dbReference type="PIRSF" id="PIRSF021383">
    <property type="entry name" value="YunB"/>
    <property type="match status" value="1"/>
</dbReference>
<keyword evidence="1" id="KW-0812">Transmembrane</keyword>
<dbReference type="InterPro" id="IPR014197">
    <property type="entry name" value="Sporulation_prot_YunB"/>
</dbReference>
<dbReference type="EMBL" id="DVMZ01000081">
    <property type="protein sequence ID" value="HIU59064.1"/>
    <property type="molecule type" value="Genomic_DNA"/>
</dbReference>